<evidence type="ECO:0000313" key="5">
    <source>
        <dbReference type="EMBL" id="MCB2406806.1"/>
    </source>
</evidence>
<dbReference type="InterPro" id="IPR003961">
    <property type="entry name" value="FN3_dom"/>
</dbReference>
<dbReference type="Proteomes" id="UP001165296">
    <property type="component" value="Unassembled WGS sequence"/>
</dbReference>
<comment type="caution">
    <text evidence="5">The sequence shown here is derived from an EMBL/GenBank/DDBJ whole genome shotgun (WGS) entry which is preliminary data.</text>
</comment>
<evidence type="ECO:0000256" key="3">
    <source>
        <dbReference type="SAM" id="SignalP"/>
    </source>
</evidence>
<evidence type="ECO:0000313" key="6">
    <source>
        <dbReference type="Proteomes" id="UP001165296"/>
    </source>
</evidence>
<dbReference type="EMBL" id="JAJADR010000001">
    <property type="protein sequence ID" value="MCB2406806.1"/>
    <property type="molecule type" value="Genomic_DNA"/>
</dbReference>
<dbReference type="Pfam" id="PF13385">
    <property type="entry name" value="Laminin_G_3"/>
    <property type="match status" value="1"/>
</dbReference>
<protein>
    <submittedName>
        <fullName evidence="5">Ig-like domain-containing protein</fullName>
    </submittedName>
</protein>
<dbReference type="SUPFAM" id="SSF49265">
    <property type="entry name" value="Fibronectin type III"/>
    <property type="match status" value="1"/>
</dbReference>
<name>A0ABS8APY4_9BACT</name>
<keyword evidence="1 3" id="KW-0732">Signal</keyword>
<dbReference type="Gene3D" id="2.60.120.200">
    <property type="match status" value="1"/>
</dbReference>
<dbReference type="Gene3D" id="2.60.40.10">
    <property type="entry name" value="Immunoglobulins"/>
    <property type="match status" value="2"/>
</dbReference>
<evidence type="ECO:0000259" key="4">
    <source>
        <dbReference type="PROSITE" id="PS50853"/>
    </source>
</evidence>
<feature type="domain" description="Fibronectin type-III" evidence="4">
    <location>
        <begin position="557"/>
        <end position="658"/>
    </location>
</feature>
<dbReference type="InterPro" id="IPR044048">
    <property type="entry name" value="Big_12"/>
</dbReference>
<dbReference type="NCBIfam" id="TIGR04183">
    <property type="entry name" value="Por_Secre_tail"/>
    <property type="match status" value="1"/>
</dbReference>
<organism evidence="5 6">
    <name type="scientific">Hymenobacter lucidus</name>
    <dbReference type="NCBI Taxonomy" id="2880930"/>
    <lineage>
        <taxon>Bacteria</taxon>
        <taxon>Pseudomonadati</taxon>
        <taxon>Bacteroidota</taxon>
        <taxon>Cytophagia</taxon>
        <taxon>Cytophagales</taxon>
        <taxon>Hymenobacteraceae</taxon>
        <taxon>Hymenobacter</taxon>
    </lineage>
</organism>
<dbReference type="Pfam" id="PF18962">
    <property type="entry name" value="Por_Secre_tail"/>
    <property type="match status" value="1"/>
</dbReference>
<evidence type="ECO:0000256" key="2">
    <source>
        <dbReference type="ARBA" id="ARBA00023157"/>
    </source>
</evidence>
<dbReference type="InterPro" id="IPR026444">
    <property type="entry name" value="Secre_tail"/>
</dbReference>
<feature type="chain" id="PRO_5046938350" evidence="3">
    <location>
        <begin position="20"/>
        <end position="2054"/>
    </location>
</feature>
<dbReference type="InterPro" id="IPR013783">
    <property type="entry name" value="Ig-like_fold"/>
</dbReference>
<accession>A0ABS8APY4</accession>
<sequence>MKQKILSFLLILATFGARAQQQMPVAETFETDGENISYTSNSFSTTVNGLPEYFLRATVAQGSSYPSFRAVALGNQQGTGFWVTENTRGQAGFAYGRSSRYVLLREINAQNYKDIVVKVAFAAPRGAGFTGAASNAVRNTDKIRIQYSFDGGAFVTAGLLLGNNNSGGGVFQQDISSPLDSIPDATGVQLSDQFQDVTVNIPATGTTLRVRVVVDSRQPELAFDNIRVTGTLEVAAKPVLSNLGSTAVSYIERPGTPVQLTNSLLVTYSDNSATTLTGATVKIVNFQAQDFLNFINQNGISGSYNTGNGILTMSGTATQATYQAALRSITYSSTNTTTLNGVTRQVEFQAYNGTALSNNPSRNVAITLTLNAPAALNYTENFDADGEGTRYFGNGFQSASTTTGFFRATTNPAAGSVTTFTGVSGGFWYGEGTNTTPNPTTPTSTLQLAPVNAAGYSNLRFTIALGKASAWEATDYFKLYYRADGGSWVEFGSFVGGGTGGALTNGAGVSLSTTLQDVVFNLPAAAAAASLDFRLELRSDADEELAFDNIRVTGVQAPTLTTKTPTSVTGSSAVLGGDITADGGAALTERGVVYSTSNTTPTIGGTGVTQDINPATTSSFSETVAGLTAGTTYYVRAYATNSAGTGYGNVQTFTTPTTVVSIVRTDANPNNSASVRFTVTFATPVTGVSVNNFGLTFTGSFTTFGSVSSVSGSGTTYTVTVNTGAGDGTIKLSMLNATGISPGVSGLPFNGGETYDIDKTRPSVAISSSVGVSGSTTTTSPIPFTVTFSENVTGFVAGDVTVTNGSITGGVVNGTSPGTIYTFTVTPTTAGTATTVTVPANVAQDAASNFNTAAPASYSITYNQPNTTVASVTRLMPSPTATAQVRYQVVFANSVTGLTLNNFSVTSTTGASLSSASGSGTTYTVTVNTGTGNGTLTLNVVNGTGITPTVTNVPYTSGEQYTIVKNFGAAPLLTLRGTGSVSGSFGDVTAFVDQVQVVQNGTTTAVAGGVQNGSFEGNNVSAAAGSFLYGSPAGASPWTLGSQTGVSRNGTTNFSSTAADGTAVAFLQNGGANSSLTQNLAVPTGSYQVNFQARQRGNNGPSDQLLNVFLNDGINDVFIGAIQPGSANSYDSFTSAAFSVTAPALTATVSSPAAATGGTTNTTPIPFAVDFSQSVGTSFVDTDVTVTNGTITSGSFSGSFSSYSFTVTPTTFGTATTVSLAAGVAQDANNTLNAASNSYSVTYIQPTTPTPVVTIPSNGVTTNSTPTSLGSAVVGSTVRVYIDGVQVGTAVTPNSSGTWIRTFSGLPALTSGIHTVYATAQLPGQLVSAPSPTNTFTVQVPATYSSSSAAQASTARVVAGSTNQAILQVAIVIGGGPDAPISATSFTFTTTGSTTPADISAARVYYTGTSSTFAATNQFGSATANPNGTFTIGGTRQLVNGTNYFWLVYDVATGATNGNVLDATAPSFTLFDGSFPSTRNPSNPAPAGNRQIVRSTRVAGTALRFTGDATPGYVDFSTSTNPAPLLNTGTNGAYSQVAWIKPAIGTTSLTYYVLGNGTGNSAAPYIYVTGNGRLGAGFGNSTAAFSVQTSPNTVSADEWHYVAVTYTGATLTIYLDGENVGSVSASGTPAATRVNFIGNIAASATGNFPGDIDEVSQWNRALGQIELRRMRHLTLIGTELSLVSYMQFNDAGTTTLDVIANAVGTLTGATRVTSTAPVSSGTFNLQVVSANTTYTFSGTNVSMAFTGVTGSSETVVFRLDGKPLGSQPAATGLNTTYTPAYWIVDKYLGGAFTSANVTYTLSPTDISAADAATPSNLKLFKRDSNADGAFEAPISATAANAAAGTVTFPVTSFSQTVIGTFGTSPLPVELTEFTAERQGDDVLLRWATASETNNDRFEVESSIDGRVFKQIGRVAGRGTTANATSYQTTDLNVGRYAAGQVYYRLRQVDTDGSSTFSPVRKVQVIMAEGLQAQLYPNPSHPAEALTLQVRTGAAGPASWQLTDMLGRVVSQATNVELPAGVSTLPVSATELPTGVYLLKLQQGKHQVIRKLVRE</sequence>
<reference evidence="5" key="1">
    <citation type="submission" date="2021-10" db="EMBL/GenBank/DDBJ databases">
        <authorList>
            <person name="Dean J.D."/>
            <person name="Kim M.K."/>
            <person name="Newey C.N."/>
            <person name="Stoker T.S."/>
            <person name="Thompson D.W."/>
            <person name="Grose J.H."/>
        </authorList>
    </citation>
    <scope>NUCLEOTIDE SEQUENCE</scope>
    <source>
        <strain evidence="5">BT178</strain>
    </source>
</reference>
<feature type="signal peptide" evidence="3">
    <location>
        <begin position="1"/>
        <end position="19"/>
    </location>
</feature>
<dbReference type="SUPFAM" id="SSF49899">
    <property type="entry name" value="Concanavalin A-like lectins/glucanases"/>
    <property type="match status" value="1"/>
</dbReference>
<dbReference type="Gene3D" id="2.60.40.1290">
    <property type="match status" value="1"/>
</dbReference>
<keyword evidence="6" id="KW-1185">Reference proteome</keyword>
<dbReference type="InterPro" id="IPR036116">
    <property type="entry name" value="FN3_sf"/>
</dbReference>
<evidence type="ECO:0000256" key="1">
    <source>
        <dbReference type="ARBA" id="ARBA00022729"/>
    </source>
</evidence>
<dbReference type="Pfam" id="PF19078">
    <property type="entry name" value="Big_12"/>
    <property type="match status" value="1"/>
</dbReference>
<dbReference type="RefSeq" id="WP_226171341.1">
    <property type="nucleotide sequence ID" value="NZ_JAJADR010000001.1"/>
</dbReference>
<gene>
    <name evidence="5" type="ORF">LGH74_02340</name>
</gene>
<proteinExistence type="predicted"/>
<dbReference type="PROSITE" id="PS50853">
    <property type="entry name" value="FN3"/>
    <property type="match status" value="1"/>
</dbReference>
<dbReference type="SMART" id="SM00560">
    <property type="entry name" value="LamGL"/>
    <property type="match status" value="1"/>
</dbReference>
<dbReference type="InterPro" id="IPR013320">
    <property type="entry name" value="ConA-like_dom_sf"/>
</dbReference>
<keyword evidence="2" id="KW-1015">Disulfide bond</keyword>
<dbReference type="InterPro" id="IPR006558">
    <property type="entry name" value="LamG-like"/>
</dbReference>